<accession>A0ABP9RYS7</accession>
<dbReference type="EMBL" id="BAABKK010000001">
    <property type="protein sequence ID" value="GAA5188766.1"/>
    <property type="molecule type" value="Genomic_DNA"/>
</dbReference>
<evidence type="ECO:0000313" key="1">
    <source>
        <dbReference type="EMBL" id="GAA5188766.1"/>
    </source>
</evidence>
<protein>
    <submittedName>
        <fullName evidence="1">Uncharacterized protein</fullName>
    </submittedName>
</protein>
<reference evidence="2" key="1">
    <citation type="journal article" date="2019" name="Int. J. Syst. Evol. Microbiol.">
        <title>The Global Catalogue of Microorganisms (GCM) 10K type strain sequencing project: providing services to taxonomists for standard genome sequencing and annotation.</title>
        <authorList>
            <consortium name="The Broad Institute Genomics Platform"/>
            <consortium name="The Broad Institute Genome Sequencing Center for Infectious Disease"/>
            <person name="Wu L."/>
            <person name="Ma J."/>
        </authorList>
    </citation>
    <scope>NUCLEOTIDE SEQUENCE [LARGE SCALE GENOMIC DNA]</scope>
    <source>
        <strain evidence="2">JCM 18514</strain>
    </source>
</reference>
<keyword evidence="2" id="KW-1185">Reference proteome</keyword>
<evidence type="ECO:0000313" key="2">
    <source>
        <dbReference type="Proteomes" id="UP001500200"/>
    </source>
</evidence>
<gene>
    <name evidence="1" type="ORF">GCM10023346_01680</name>
</gene>
<sequence>MDESIMDRVRYSHAASIDATRIAVVYEDWRSALAGRVYDLRLLEELDFDRRQPIQTAMGIVLGELVEPMDEGRERDSKVLKPINAEYLGIHWFGSVP</sequence>
<proteinExistence type="predicted"/>
<dbReference type="RefSeq" id="WP_345446968.1">
    <property type="nucleotide sequence ID" value="NZ_BAABKK010000001.1"/>
</dbReference>
<comment type="caution">
    <text evidence="1">The sequence shown here is derived from an EMBL/GenBank/DDBJ whole genome shotgun (WGS) entry which is preliminary data.</text>
</comment>
<name>A0ABP9RYS7_9MICC</name>
<dbReference type="Proteomes" id="UP001500200">
    <property type="component" value="Unassembled WGS sequence"/>
</dbReference>
<organism evidence="1 2">
    <name type="scientific">Arthrobacter gyeryongensis</name>
    <dbReference type="NCBI Taxonomy" id="1650592"/>
    <lineage>
        <taxon>Bacteria</taxon>
        <taxon>Bacillati</taxon>
        <taxon>Actinomycetota</taxon>
        <taxon>Actinomycetes</taxon>
        <taxon>Micrococcales</taxon>
        <taxon>Micrococcaceae</taxon>
        <taxon>Arthrobacter</taxon>
    </lineage>
</organism>